<name>A0ABP0FHA7_CLALP</name>
<dbReference type="EMBL" id="CAWYQH010000057">
    <property type="protein sequence ID" value="CAK8679064.1"/>
    <property type="molecule type" value="Genomic_DNA"/>
</dbReference>
<comment type="caution">
    <text evidence="2">The sequence shown here is derived from an EMBL/GenBank/DDBJ whole genome shotgun (WGS) entry which is preliminary data.</text>
</comment>
<accession>A0ABP0FHA7</accession>
<proteinExistence type="predicted"/>
<keyword evidence="3" id="KW-1185">Reference proteome</keyword>
<sequence length="109" mass="11807">MIAPFAIDIGAKDELAIYITENGGKGLGFSSPYSSVTEYFSFQNLTTDASSLVIYVAPHGPRFGTRPGYRQQHESAYEMTSVKVRSLKHRVGGRTGGPARTGEGIRGEH</sequence>
<evidence type="ECO:0000313" key="2">
    <source>
        <dbReference type="EMBL" id="CAK8679064.1"/>
    </source>
</evidence>
<dbReference type="Proteomes" id="UP001642483">
    <property type="component" value="Unassembled WGS sequence"/>
</dbReference>
<gene>
    <name evidence="2" type="ORF">CVLEPA_LOCUS9327</name>
</gene>
<organism evidence="2 3">
    <name type="scientific">Clavelina lepadiformis</name>
    <name type="common">Light-bulb sea squirt</name>
    <name type="synonym">Ascidia lepadiformis</name>
    <dbReference type="NCBI Taxonomy" id="159417"/>
    <lineage>
        <taxon>Eukaryota</taxon>
        <taxon>Metazoa</taxon>
        <taxon>Chordata</taxon>
        <taxon>Tunicata</taxon>
        <taxon>Ascidiacea</taxon>
        <taxon>Aplousobranchia</taxon>
        <taxon>Clavelinidae</taxon>
        <taxon>Clavelina</taxon>
    </lineage>
</organism>
<reference evidence="2 3" key="1">
    <citation type="submission" date="2024-02" db="EMBL/GenBank/DDBJ databases">
        <authorList>
            <person name="Daric V."/>
            <person name="Darras S."/>
        </authorList>
    </citation>
    <scope>NUCLEOTIDE SEQUENCE [LARGE SCALE GENOMIC DNA]</scope>
</reference>
<evidence type="ECO:0000256" key="1">
    <source>
        <dbReference type="SAM" id="MobiDB-lite"/>
    </source>
</evidence>
<protein>
    <submittedName>
        <fullName evidence="2">Uncharacterized protein</fullName>
    </submittedName>
</protein>
<evidence type="ECO:0000313" key="3">
    <source>
        <dbReference type="Proteomes" id="UP001642483"/>
    </source>
</evidence>
<feature type="region of interest" description="Disordered" evidence="1">
    <location>
        <begin position="89"/>
        <end position="109"/>
    </location>
</feature>